<evidence type="ECO:0000256" key="6">
    <source>
        <dbReference type="ARBA" id="ARBA00022801"/>
    </source>
</evidence>
<feature type="binding site" evidence="13">
    <location>
        <position position="246"/>
    </location>
    <ligand>
        <name>Ca(2+)</name>
        <dbReference type="ChEBI" id="CHEBI:29108"/>
    </ligand>
</feature>
<comment type="caution">
    <text evidence="16">The sequence shown here is derived from an EMBL/GenBank/DDBJ whole genome shotgun (WGS) entry which is preliminary data.</text>
</comment>
<keyword evidence="8 13" id="KW-0460">Magnesium</keyword>
<feature type="binding site" evidence="13">
    <location>
        <position position="214"/>
    </location>
    <ligand>
        <name>Ca(2+)</name>
        <dbReference type="ChEBI" id="CHEBI:29108"/>
    </ligand>
</feature>
<feature type="binding site" evidence="13">
    <location>
        <position position="246"/>
    </location>
    <ligand>
        <name>Mg(2+)</name>
        <dbReference type="ChEBI" id="CHEBI:18420"/>
    </ligand>
</feature>
<dbReference type="NCBIfam" id="TIGR01266">
    <property type="entry name" value="fum_ac_acetase"/>
    <property type="match status" value="1"/>
</dbReference>
<comment type="pathway">
    <text evidence="3">Amino-acid degradation; L-phenylalanine degradation; acetoacetate and fumarate from L-phenylalanine: step 6/6.</text>
</comment>
<evidence type="ECO:0000256" key="13">
    <source>
        <dbReference type="PIRSR" id="PIRSR605959-3"/>
    </source>
</evidence>
<dbReference type="InterPro" id="IPR011234">
    <property type="entry name" value="Fumarylacetoacetase-like_C"/>
</dbReference>
<dbReference type="Proteomes" id="UP000294200">
    <property type="component" value="Unassembled WGS sequence"/>
</dbReference>
<keyword evidence="10" id="KW-0585">Phenylalanine catabolism</keyword>
<keyword evidence="5 13" id="KW-0479">Metal-binding</keyword>
<dbReference type="AlphaFoldDB" id="A0A4R0XIJ9"/>
<evidence type="ECO:0000256" key="1">
    <source>
        <dbReference type="ARBA" id="ARBA00001913"/>
    </source>
</evidence>
<dbReference type="GO" id="GO:0006572">
    <property type="term" value="P:L-tyrosine catabolic process"/>
    <property type="evidence" value="ECO:0007669"/>
    <property type="project" value="UniProtKB-KW"/>
</dbReference>
<evidence type="ECO:0000313" key="16">
    <source>
        <dbReference type="EMBL" id="TCG06959.1"/>
    </source>
</evidence>
<dbReference type="InterPro" id="IPR015377">
    <property type="entry name" value="Fumarylacetoacetase_N"/>
</dbReference>
<evidence type="ECO:0000256" key="10">
    <source>
        <dbReference type="ARBA" id="ARBA00023232"/>
    </source>
</evidence>
<dbReference type="GO" id="GO:1902000">
    <property type="term" value="P:homogentisate catabolic process"/>
    <property type="evidence" value="ECO:0007669"/>
    <property type="project" value="TreeGrafter"/>
</dbReference>
<evidence type="ECO:0000256" key="7">
    <source>
        <dbReference type="ARBA" id="ARBA00022837"/>
    </source>
</evidence>
<feature type="domain" description="Fumarylacetoacetase-like C-terminal" evidence="14">
    <location>
        <begin position="144"/>
        <end position="415"/>
    </location>
</feature>
<dbReference type="UniPathway" id="UPA00139">
    <property type="reaction ID" value="UER00341"/>
</dbReference>
<evidence type="ECO:0000256" key="12">
    <source>
        <dbReference type="PIRSR" id="PIRSR605959-2"/>
    </source>
</evidence>
<evidence type="ECO:0000256" key="9">
    <source>
        <dbReference type="ARBA" id="ARBA00022878"/>
    </source>
</evidence>
<reference evidence="16 17" key="1">
    <citation type="submission" date="2017-02" db="EMBL/GenBank/DDBJ databases">
        <title>Paraburkholderia sophoroidis sp. nov. and Paraburkholderia steynii sp. nov. rhizobial symbionts of the fynbos legume Hypocalyptus sophoroides.</title>
        <authorList>
            <person name="Steenkamp E.T."/>
            <person name="Beukes C.W."/>
            <person name="Van Zyl E."/>
            <person name="Avontuur J."/>
            <person name="Chan W.Y."/>
            <person name="Hassen A."/>
            <person name="Palmer M."/>
            <person name="Mthombeni L."/>
            <person name="Phalane F."/>
            <person name="Sereme K."/>
            <person name="Venter S.N."/>
        </authorList>
    </citation>
    <scope>NUCLEOTIDE SEQUENCE [LARGE SCALE GENOMIC DNA]</scope>
    <source>
        <strain evidence="16 17">HC1.1ba</strain>
    </source>
</reference>
<dbReference type="InterPro" id="IPR036663">
    <property type="entry name" value="Fumarylacetoacetase_C_sf"/>
</dbReference>
<dbReference type="InterPro" id="IPR036462">
    <property type="entry name" value="Fumarylacetoacetase_N_sf"/>
</dbReference>
<evidence type="ECO:0000259" key="14">
    <source>
        <dbReference type="Pfam" id="PF01557"/>
    </source>
</evidence>
<accession>A0A4R0XIJ9</accession>
<dbReference type="Gene3D" id="3.90.850.10">
    <property type="entry name" value="Fumarylacetoacetase-like, C-terminal domain"/>
    <property type="match status" value="1"/>
</dbReference>
<keyword evidence="7 13" id="KW-0106">Calcium</keyword>
<name>A0A4R0XIJ9_9BURK</name>
<comment type="cofactor">
    <cofactor evidence="1 13">
        <name>Ca(2+)</name>
        <dbReference type="ChEBI" id="CHEBI:29108"/>
    </cofactor>
</comment>
<dbReference type="Pfam" id="PF01557">
    <property type="entry name" value="FAA_hydrolase"/>
    <property type="match status" value="1"/>
</dbReference>
<evidence type="ECO:0000259" key="15">
    <source>
        <dbReference type="Pfam" id="PF09298"/>
    </source>
</evidence>
<proteinExistence type="predicted"/>
<dbReference type="PANTHER" id="PTHR43069">
    <property type="entry name" value="FUMARYLACETOACETASE"/>
    <property type="match status" value="1"/>
</dbReference>
<evidence type="ECO:0000256" key="4">
    <source>
        <dbReference type="ARBA" id="ARBA00012094"/>
    </source>
</evidence>
<feature type="binding site" evidence="13">
    <location>
        <position position="270"/>
    </location>
    <ligand>
        <name>Mg(2+)</name>
        <dbReference type="ChEBI" id="CHEBI:18420"/>
    </ligand>
</feature>
<evidence type="ECO:0000313" key="17">
    <source>
        <dbReference type="Proteomes" id="UP000294200"/>
    </source>
</evidence>
<feature type="binding site" evidence="13">
    <location>
        <position position="212"/>
    </location>
    <ligand>
        <name>Ca(2+)</name>
        <dbReference type="ChEBI" id="CHEBI:29108"/>
    </ligand>
</feature>
<gene>
    <name evidence="16" type="ORF">BZM27_22900</name>
</gene>
<evidence type="ECO:0000256" key="11">
    <source>
        <dbReference type="PIRSR" id="PIRSR605959-1"/>
    </source>
</evidence>
<dbReference type="GO" id="GO:0004334">
    <property type="term" value="F:fumarylacetoacetase activity"/>
    <property type="evidence" value="ECO:0007669"/>
    <property type="project" value="UniProtKB-EC"/>
</dbReference>
<dbReference type="SUPFAM" id="SSF56529">
    <property type="entry name" value="FAH"/>
    <property type="match status" value="1"/>
</dbReference>
<comment type="cofactor">
    <cofactor evidence="2 13">
        <name>Mg(2+)</name>
        <dbReference type="ChEBI" id="CHEBI:18420"/>
    </cofactor>
</comment>
<dbReference type="EC" id="3.7.1.2" evidence="4"/>
<feature type="active site" description="Proton acceptor" evidence="11">
    <location>
        <position position="148"/>
    </location>
</feature>
<organism evidence="16 17">
    <name type="scientific">Paraburkholderia steynii</name>
    <dbReference type="NCBI Taxonomy" id="1245441"/>
    <lineage>
        <taxon>Bacteria</taxon>
        <taxon>Pseudomonadati</taxon>
        <taxon>Pseudomonadota</taxon>
        <taxon>Betaproteobacteria</taxon>
        <taxon>Burkholderiales</taxon>
        <taxon>Burkholderiaceae</taxon>
        <taxon>Paraburkholderia</taxon>
    </lineage>
</organism>
<keyword evidence="9" id="KW-0828">Tyrosine catabolism</keyword>
<dbReference type="GO" id="GO:0006559">
    <property type="term" value="P:L-phenylalanine catabolic process"/>
    <property type="evidence" value="ECO:0007669"/>
    <property type="project" value="UniProtKB-UniPathway"/>
</dbReference>
<dbReference type="SUPFAM" id="SSF63433">
    <property type="entry name" value="Fumarylacetoacetate hydrolase, FAH, N-terminal domain"/>
    <property type="match status" value="1"/>
</dbReference>
<feature type="binding site" evidence="12">
    <location>
        <position position="253"/>
    </location>
    <ligand>
        <name>substrate</name>
    </ligand>
</feature>
<dbReference type="EMBL" id="MWML01000085">
    <property type="protein sequence ID" value="TCG06959.1"/>
    <property type="molecule type" value="Genomic_DNA"/>
</dbReference>
<protein>
    <recommendedName>
        <fullName evidence="4">fumarylacetoacetase</fullName>
        <ecNumber evidence="4">3.7.1.2</ecNumber>
    </recommendedName>
</protein>
<dbReference type="GO" id="GO:0046872">
    <property type="term" value="F:metal ion binding"/>
    <property type="evidence" value="ECO:0007669"/>
    <property type="project" value="UniProtKB-KW"/>
</dbReference>
<evidence type="ECO:0000256" key="8">
    <source>
        <dbReference type="ARBA" id="ARBA00022842"/>
    </source>
</evidence>
<dbReference type="PANTHER" id="PTHR43069:SF2">
    <property type="entry name" value="FUMARYLACETOACETASE"/>
    <property type="match status" value="1"/>
</dbReference>
<feature type="domain" description="Fumarylacetoacetase N-terminal" evidence="15">
    <location>
        <begin position="30"/>
        <end position="133"/>
    </location>
</feature>
<dbReference type="InterPro" id="IPR005959">
    <property type="entry name" value="Fumarylacetoacetase"/>
</dbReference>
<dbReference type="Pfam" id="PF09298">
    <property type="entry name" value="FAA_hydrolase_N"/>
    <property type="match status" value="1"/>
</dbReference>
<evidence type="ECO:0000256" key="5">
    <source>
        <dbReference type="ARBA" id="ARBA00022723"/>
    </source>
</evidence>
<keyword evidence="6" id="KW-0378">Hydrolase</keyword>
<keyword evidence="17" id="KW-1185">Reference proteome</keyword>
<feature type="binding site" evidence="13">
    <location>
        <position position="266"/>
    </location>
    <ligand>
        <name>Mg(2+)</name>
        <dbReference type="ChEBI" id="CHEBI:18420"/>
    </ligand>
</feature>
<feature type="binding site" evidence="12">
    <location>
        <position position="372"/>
    </location>
    <ligand>
        <name>substrate</name>
    </ligand>
</feature>
<feature type="binding site" evidence="12">
    <location>
        <position position="143"/>
    </location>
    <ligand>
        <name>substrate</name>
    </ligand>
</feature>
<sequence>MQHTLNQTHDPAAHSWVASANAQAGDFPIQNLPFSVFRRRNVDETFRGAVAIGDQVIDIAAWAYRAGLNGIVGEAARACTQPVLNALFSMGPSAWRALRHALFAALHERAPSEDRAAIEACLIPQSEVEHSLPAQIGDYTDFYTSIHHAANISKLLGMNGVGANFKSIPIAYHGRVSSIGISGQRFQRPAGQFMLPGEEAPIFSPSRKLDYELELGIYIGQGNAAGEPIDLDQADSHVFGLCLLNDWSARDIQAWEMQPLGPFLAKNFATTISPWIVTMEALAPFRLPLPRPDADGKPLPYLDSDRNSTTGAIDIQLEVCMETSRHRAGNLTATQLSRTSFKHQYWSIAQMVAHHAVGGCNLRSGDLLGSGTISGPQRSEAGALMELARNASEPVTLGTGEQRSYVEDGDAIILRGYCEKAGFARIGFGESRGEVLPAKRSR</sequence>
<evidence type="ECO:0000256" key="3">
    <source>
        <dbReference type="ARBA" id="ARBA00004782"/>
    </source>
</evidence>
<evidence type="ECO:0000256" key="2">
    <source>
        <dbReference type="ARBA" id="ARBA00001946"/>
    </source>
</evidence>
<dbReference type="Gene3D" id="2.30.30.230">
    <property type="entry name" value="Fumarylacetoacetase, N-terminal domain"/>
    <property type="match status" value="1"/>
</dbReference>
<feature type="binding site" evidence="13">
    <location>
        <position position="141"/>
    </location>
    <ligand>
        <name>Ca(2+)</name>
        <dbReference type="ChEBI" id="CHEBI:29108"/>
    </ligand>
</feature>